<proteinExistence type="predicted"/>
<name>A0AB39BPL3_9BACI</name>
<organism evidence="1">
    <name type="scientific">Alkalihalophilus sp. As8PL</name>
    <dbReference type="NCBI Taxonomy" id="3237103"/>
    <lineage>
        <taxon>Bacteria</taxon>
        <taxon>Bacillati</taxon>
        <taxon>Bacillota</taxon>
        <taxon>Bacilli</taxon>
        <taxon>Bacillales</taxon>
        <taxon>Bacillaceae</taxon>
        <taxon>Alkalihalophilus</taxon>
    </lineage>
</organism>
<accession>A0AB39BPL3</accession>
<sequence>MRLLALIGWLIILFLFTFVDDLRLLVYHQQITLNLTRHPDFSEFASLYSVGISDRFLAIVS</sequence>
<dbReference type="EMBL" id="CP162551">
    <property type="protein sequence ID" value="XDI35673.1"/>
    <property type="molecule type" value="Genomic_DNA"/>
</dbReference>
<dbReference type="AlphaFoldDB" id="A0AB39BPL3"/>
<protein>
    <submittedName>
        <fullName evidence="1">Uncharacterized protein</fullName>
    </submittedName>
</protein>
<dbReference type="RefSeq" id="WP_368503217.1">
    <property type="nucleotide sequence ID" value="NZ_CP162551.1"/>
</dbReference>
<evidence type="ECO:0000313" key="1">
    <source>
        <dbReference type="EMBL" id="XDI35673.1"/>
    </source>
</evidence>
<gene>
    <name evidence="1" type="ORF">AB3N04_13240</name>
</gene>
<reference evidence="1" key="1">
    <citation type="submission" date="2024-07" db="EMBL/GenBank/DDBJ databases">
        <title>Identification and characteristics of an arsenic-resistant bacterial isolate, which belongs to a novel species.</title>
        <authorList>
            <person name="Juszczyk A."/>
            <person name="Kowalczyk A."/>
            <person name="Was K."/>
            <person name="Kosowicz W."/>
            <person name="Budzyn A."/>
            <person name="Latowski D."/>
        </authorList>
    </citation>
    <scope>NUCLEOTIDE SEQUENCE</scope>
    <source>
        <strain evidence="1">As8PL</strain>
    </source>
</reference>